<dbReference type="RefSeq" id="WP_130558424.1">
    <property type="nucleotide sequence ID" value="NZ_AP028947.1"/>
</dbReference>
<gene>
    <name evidence="1" type="ORF">RGQ30_05630</name>
</gene>
<organism evidence="1 2">
    <name type="scientific">Limnobacter thiooxidans</name>
    <dbReference type="NCBI Taxonomy" id="131080"/>
    <lineage>
        <taxon>Bacteria</taxon>
        <taxon>Pseudomonadati</taxon>
        <taxon>Pseudomonadota</taxon>
        <taxon>Betaproteobacteria</taxon>
        <taxon>Burkholderiales</taxon>
        <taxon>Burkholderiaceae</taxon>
        <taxon>Limnobacter</taxon>
    </lineage>
</organism>
<dbReference type="EMBL" id="AP028947">
    <property type="protein sequence ID" value="BET25062.1"/>
    <property type="molecule type" value="Genomic_DNA"/>
</dbReference>
<proteinExistence type="predicted"/>
<dbReference type="Proteomes" id="UP001329151">
    <property type="component" value="Chromosome"/>
</dbReference>
<sequence length="185" mass="20860">MYPVNSTHAAFSPQVQRTINQSRLTAIEQQVPAIANAAHDLSRNVSRMIELVETRQPPSLKRELDGTPRPMDTKDLLASLIVARNALQELQAQCQSLDSEVGLLTRYQDDVHHEISQLVPLAVRANWYTRQVNKTVARAHNLGCQQAHVARSALDTIDQTRRLYQPRVRGIDRAILDNLETLGRL</sequence>
<protein>
    <submittedName>
        <fullName evidence="1">Uncharacterized protein</fullName>
    </submittedName>
</protein>
<evidence type="ECO:0000313" key="1">
    <source>
        <dbReference type="EMBL" id="BET25062.1"/>
    </source>
</evidence>
<reference evidence="1 2" key="1">
    <citation type="submission" date="2023-10" db="EMBL/GenBank/DDBJ databases">
        <title>Complete Genome Sequence of Limnobacter thiooxidans CS-K2T, Isolated from freshwater lake sediments in Bavaria, Germany.</title>
        <authorList>
            <person name="Naruki M."/>
            <person name="Watanabe A."/>
            <person name="Warashina T."/>
            <person name="Morita T."/>
            <person name="Arakawa K."/>
        </authorList>
    </citation>
    <scope>NUCLEOTIDE SEQUENCE [LARGE SCALE GENOMIC DNA]</scope>
    <source>
        <strain evidence="1 2">CS-K2</strain>
    </source>
</reference>
<dbReference type="AlphaFoldDB" id="A0AA86MHF4"/>
<accession>A0AA86MHF4</accession>
<dbReference type="KEGG" id="lto:RGQ30_05630"/>
<keyword evidence="2" id="KW-1185">Reference proteome</keyword>
<evidence type="ECO:0000313" key="2">
    <source>
        <dbReference type="Proteomes" id="UP001329151"/>
    </source>
</evidence>
<name>A0AA86MHF4_9BURK</name>